<evidence type="ECO:0000313" key="2">
    <source>
        <dbReference type="Proteomes" id="UP000230233"/>
    </source>
</evidence>
<gene>
    <name evidence="1" type="primary">Cnig_chr_V.g21825</name>
    <name evidence="1" type="ORF">B9Z55_021825</name>
</gene>
<keyword evidence="2" id="KW-1185">Reference proteome</keyword>
<dbReference type="Proteomes" id="UP000230233">
    <property type="component" value="Chromosome V"/>
</dbReference>
<dbReference type="AlphaFoldDB" id="A0A2G5TTM8"/>
<dbReference type="OrthoDB" id="2274644at2759"/>
<proteinExistence type="predicted"/>
<name>A0A2G5TTM8_9PELO</name>
<organism evidence="1 2">
    <name type="scientific">Caenorhabditis nigoni</name>
    <dbReference type="NCBI Taxonomy" id="1611254"/>
    <lineage>
        <taxon>Eukaryota</taxon>
        <taxon>Metazoa</taxon>
        <taxon>Ecdysozoa</taxon>
        <taxon>Nematoda</taxon>
        <taxon>Chromadorea</taxon>
        <taxon>Rhabditida</taxon>
        <taxon>Rhabditina</taxon>
        <taxon>Rhabditomorpha</taxon>
        <taxon>Rhabditoidea</taxon>
        <taxon>Rhabditidae</taxon>
        <taxon>Peloderinae</taxon>
        <taxon>Caenorhabditis</taxon>
    </lineage>
</organism>
<accession>A0A2G5TTM8</accession>
<comment type="caution">
    <text evidence="1">The sequence shown here is derived from an EMBL/GenBank/DDBJ whole genome shotgun (WGS) entry which is preliminary data.</text>
</comment>
<protein>
    <submittedName>
        <fullName evidence="1">Uncharacterized protein</fullName>
    </submittedName>
</protein>
<reference evidence="2" key="1">
    <citation type="submission" date="2017-10" db="EMBL/GenBank/DDBJ databases">
        <title>Rapid genome shrinkage in a self-fertile nematode reveals novel sperm competition proteins.</title>
        <authorList>
            <person name="Yin D."/>
            <person name="Schwarz E.M."/>
            <person name="Thomas C.G."/>
            <person name="Felde R.L."/>
            <person name="Korf I.F."/>
            <person name="Cutter A.D."/>
            <person name="Schartner C.M."/>
            <person name="Ralston E.J."/>
            <person name="Meyer B.J."/>
            <person name="Haag E.S."/>
        </authorList>
    </citation>
    <scope>NUCLEOTIDE SEQUENCE [LARGE SCALE GENOMIC DNA]</scope>
    <source>
        <strain evidence="2">JU1422</strain>
    </source>
</reference>
<sequence length="77" mass="9151">MRMVRKTWFVSGINVKQALIEEIFKKNWMSVKRGIVMEKRWDENEKRLGGLPKDSPYIGTWQFFPYSSVSLSCCFLK</sequence>
<dbReference type="EMBL" id="PDUG01000005">
    <property type="protein sequence ID" value="PIC30655.1"/>
    <property type="molecule type" value="Genomic_DNA"/>
</dbReference>
<evidence type="ECO:0000313" key="1">
    <source>
        <dbReference type="EMBL" id="PIC30655.1"/>
    </source>
</evidence>